<keyword evidence="1" id="KW-0472">Membrane</keyword>
<comment type="caution">
    <text evidence="2">The sequence shown here is derived from an EMBL/GenBank/DDBJ whole genome shotgun (WGS) entry which is preliminary data.</text>
</comment>
<keyword evidence="2" id="KW-0645">Protease</keyword>
<dbReference type="GO" id="GO:0006508">
    <property type="term" value="P:proteolysis"/>
    <property type="evidence" value="ECO:0007669"/>
    <property type="project" value="UniProtKB-KW"/>
</dbReference>
<keyword evidence="1" id="KW-0812">Transmembrane</keyword>
<dbReference type="RefSeq" id="WP_184677257.1">
    <property type="nucleotide sequence ID" value="NZ_JACHGY010000001.1"/>
</dbReference>
<reference evidence="2 3" key="1">
    <citation type="submission" date="2020-08" db="EMBL/GenBank/DDBJ databases">
        <title>Genomic Encyclopedia of Type Strains, Phase IV (KMG-IV): sequencing the most valuable type-strain genomes for metagenomic binning, comparative biology and taxonomic classification.</title>
        <authorList>
            <person name="Goeker M."/>
        </authorList>
    </citation>
    <scope>NUCLEOTIDE SEQUENCE [LARGE SCALE GENOMIC DNA]</scope>
    <source>
        <strain evidence="2 3">DSM 103725</strain>
    </source>
</reference>
<dbReference type="Proteomes" id="UP000541810">
    <property type="component" value="Unassembled WGS sequence"/>
</dbReference>
<keyword evidence="2" id="KW-0378">Hydrolase</keyword>
<proteinExistence type="predicted"/>
<protein>
    <submittedName>
        <fullName evidence="2">Membrane protease YdiL (CAAX protease family)</fullName>
    </submittedName>
</protein>
<dbReference type="EMBL" id="JACHGY010000001">
    <property type="protein sequence ID" value="MBB6429690.1"/>
    <property type="molecule type" value="Genomic_DNA"/>
</dbReference>
<evidence type="ECO:0000256" key="1">
    <source>
        <dbReference type="SAM" id="Phobius"/>
    </source>
</evidence>
<name>A0A7X0LJS7_9BACT</name>
<dbReference type="AlphaFoldDB" id="A0A7X0LJS7"/>
<gene>
    <name evidence="2" type="ORF">HNQ40_001496</name>
</gene>
<dbReference type="GO" id="GO:0008233">
    <property type="term" value="F:peptidase activity"/>
    <property type="evidence" value="ECO:0007669"/>
    <property type="project" value="UniProtKB-KW"/>
</dbReference>
<evidence type="ECO:0000313" key="2">
    <source>
        <dbReference type="EMBL" id="MBB6429690.1"/>
    </source>
</evidence>
<feature type="transmembrane region" description="Helical" evidence="1">
    <location>
        <begin position="83"/>
        <end position="105"/>
    </location>
</feature>
<evidence type="ECO:0000313" key="3">
    <source>
        <dbReference type="Proteomes" id="UP000541810"/>
    </source>
</evidence>
<accession>A0A7X0LJS7</accession>
<feature type="transmembrane region" description="Helical" evidence="1">
    <location>
        <begin position="53"/>
        <end position="71"/>
    </location>
</feature>
<organism evidence="2 3">
    <name type="scientific">Algisphaera agarilytica</name>
    <dbReference type="NCBI Taxonomy" id="1385975"/>
    <lineage>
        <taxon>Bacteria</taxon>
        <taxon>Pseudomonadati</taxon>
        <taxon>Planctomycetota</taxon>
        <taxon>Phycisphaerae</taxon>
        <taxon>Phycisphaerales</taxon>
        <taxon>Phycisphaeraceae</taxon>
        <taxon>Algisphaera</taxon>
    </lineage>
</organism>
<keyword evidence="1" id="KW-1133">Transmembrane helix</keyword>
<keyword evidence="3" id="KW-1185">Reference proteome</keyword>
<sequence length="349" mass="38756">MPETSPSPTPPQAATGLDGWIRSNPWHPRIVPFFCWIVFMTVTQFLPESLTPAKPFIYIAQCVATIWLLWHYRKLTPELNLKFHWLAIPTGVGLLVAWVVLGYAMGGELGWRWEQAMAGEWSKAFGVFPYEELGREPNRFGPDLDAEGQTVPHPIDQQITDTPALGYLALGLRLLGMSLIVPLFEEMFIRSAMLRGLQRPGSTVTGLLQFASDLPVIGDWISKTKAGKNANEQPPAFTKQLVETPVGAVTLFAVIASTIVFTASHQPRDWPGCFACGVVWCWLVWITNKPRKAKGETWKSVNGLSEDAPDSGFVNGAGRLGLGPVAWSHGITNALLWGYTVLWQDWRFL</sequence>